<dbReference type="CDD" id="cd00829">
    <property type="entry name" value="SCP-x_thiolase"/>
    <property type="match status" value="1"/>
</dbReference>
<feature type="domain" description="Thiolase C-terminal" evidence="2">
    <location>
        <begin position="263"/>
        <end position="382"/>
    </location>
</feature>
<dbReference type="EMBL" id="JBHTMP010000001">
    <property type="protein sequence ID" value="MFD1319652.1"/>
    <property type="molecule type" value="Genomic_DNA"/>
</dbReference>
<dbReference type="InterPro" id="IPR020616">
    <property type="entry name" value="Thiolase_N"/>
</dbReference>
<name>A0ABW3Y7W0_9ACTN</name>
<dbReference type="NCBIfam" id="NF005892">
    <property type="entry name" value="PRK07855.1"/>
    <property type="match status" value="1"/>
</dbReference>
<dbReference type="PANTHER" id="PTHR42870:SF1">
    <property type="entry name" value="NON-SPECIFIC LIPID-TRANSFER PROTEIN-LIKE 2"/>
    <property type="match status" value="1"/>
</dbReference>
<comment type="caution">
    <text evidence="3">The sequence shown here is derived from an EMBL/GenBank/DDBJ whole genome shotgun (WGS) entry which is preliminary data.</text>
</comment>
<accession>A0ABW3Y7W0</accession>
<evidence type="ECO:0000259" key="2">
    <source>
        <dbReference type="Pfam" id="PF22691"/>
    </source>
</evidence>
<dbReference type="SUPFAM" id="SSF53901">
    <property type="entry name" value="Thiolase-like"/>
    <property type="match status" value="2"/>
</dbReference>
<dbReference type="PIRSF" id="PIRSF000429">
    <property type="entry name" value="Ac-CoA_Ac_transf"/>
    <property type="match status" value="1"/>
</dbReference>
<dbReference type="InterPro" id="IPR002155">
    <property type="entry name" value="Thiolase"/>
</dbReference>
<protein>
    <submittedName>
        <fullName evidence="3">Lipid-transfer protein</fullName>
    </submittedName>
</protein>
<reference evidence="4" key="1">
    <citation type="journal article" date="2019" name="Int. J. Syst. Evol. Microbiol.">
        <title>The Global Catalogue of Microorganisms (GCM) 10K type strain sequencing project: providing services to taxonomists for standard genome sequencing and annotation.</title>
        <authorList>
            <consortium name="The Broad Institute Genomics Platform"/>
            <consortium name="The Broad Institute Genome Sequencing Center for Infectious Disease"/>
            <person name="Wu L."/>
            <person name="Ma J."/>
        </authorList>
    </citation>
    <scope>NUCLEOTIDE SEQUENCE [LARGE SCALE GENOMIC DNA]</scope>
    <source>
        <strain evidence="4">JCM 31037</strain>
    </source>
</reference>
<dbReference type="Pfam" id="PF22691">
    <property type="entry name" value="Thiolase_C_1"/>
    <property type="match status" value="1"/>
</dbReference>
<evidence type="ECO:0000313" key="3">
    <source>
        <dbReference type="EMBL" id="MFD1319652.1"/>
    </source>
</evidence>
<dbReference type="Pfam" id="PF00108">
    <property type="entry name" value="Thiolase_N"/>
    <property type="match status" value="1"/>
</dbReference>
<gene>
    <name evidence="3" type="ORF">ACFQ4H_00970</name>
</gene>
<dbReference type="InterPro" id="IPR055140">
    <property type="entry name" value="Thiolase_C_2"/>
</dbReference>
<feature type="domain" description="Thiolase N-terminal" evidence="1">
    <location>
        <begin position="12"/>
        <end position="231"/>
    </location>
</feature>
<sequence>MTSDFISGRAAIVGIGATDFSKNSGRSELHLAAEAVLAALADAGLTPQDVDGMSTFTMESNSENMVARTLGIPQLRFFSRISQGGGAACAPVQQAAMAVATGIADVVVVYRAFNERSGVRFGLGPPPAKTAATTDNEYRSWINPYGLLTPAQHIAMFARRYMHAYGATSEDFGRVAVSLRRHAAVNPRAWFYGKPITLADHQASRWIAEPLRLLDCCQETDGGQAMVIVSRERARHLKQKPAVITAAAQGSGPDQYPMVSYYRDDLTRIPEVELCAQQLWAQSHLGPRDIDAAILYDHFTPLVLNQLEEYGFCGRGEARDFVADGNLELDGALPTNTHGGQIGEAYLHGTNGIAEGVRLIRGTSTSQPADVAHVLVTAGVGVPTSGLILSTDV</sequence>
<keyword evidence="4" id="KW-1185">Reference proteome</keyword>
<organism evidence="3 4">
    <name type="scientific">Micromonospora sonneratiae</name>
    <dbReference type="NCBI Taxonomy" id="1184706"/>
    <lineage>
        <taxon>Bacteria</taxon>
        <taxon>Bacillati</taxon>
        <taxon>Actinomycetota</taxon>
        <taxon>Actinomycetes</taxon>
        <taxon>Micromonosporales</taxon>
        <taxon>Micromonosporaceae</taxon>
        <taxon>Micromonospora</taxon>
    </lineage>
</organism>
<dbReference type="InterPro" id="IPR016039">
    <property type="entry name" value="Thiolase-like"/>
</dbReference>
<evidence type="ECO:0000313" key="4">
    <source>
        <dbReference type="Proteomes" id="UP001597260"/>
    </source>
</evidence>
<dbReference type="PANTHER" id="PTHR42870">
    <property type="entry name" value="ACETYL-COA C-ACETYLTRANSFERASE"/>
    <property type="match status" value="1"/>
</dbReference>
<dbReference type="RefSeq" id="WP_377565748.1">
    <property type="nucleotide sequence ID" value="NZ_JBHTMP010000001.1"/>
</dbReference>
<evidence type="ECO:0000259" key="1">
    <source>
        <dbReference type="Pfam" id="PF00108"/>
    </source>
</evidence>
<proteinExistence type="predicted"/>
<dbReference type="Gene3D" id="3.40.47.10">
    <property type="match status" value="1"/>
</dbReference>
<dbReference type="Proteomes" id="UP001597260">
    <property type="component" value="Unassembled WGS sequence"/>
</dbReference>